<evidence type="ECO:0000313" key="3">
    <source>
        <dbReference type="Proteomes" id="UP000021369"/>
    </source>
</evidence>
<dbReference type="Pfam" id="PF09682">
    <property type="entry name" value="Phage_holin_6_1"/>
    <property type="match status" value="1"/>
</dbReference>
<evidence type="ECO:0000256" key="1">
    <source>
        <dbReference type="SAM" id="Phobius"/>
    </source>
</evidence>
<keyword evidence="1" id="KW-0472">Membrane</keyword>
<protein>
    <submittedName>
        <fullName evidence="2">Endonuclease</fullName>
    </submittedName>
</protein>
<dbReference type="Proteomes" id="UP000021369">
    <property type="component" value="Unassembled WGS sequence"/>
</dbReference>
<dbReference type="InterPro" id="IPR010026">
    <property type="entry name" value="Phage_holin_LL-H"/>
</dbReference>
<sequence>MKDIIMQIIPIVLATVGTFLIGLIKAKYSQYVNTDTKKEIAMLTVRYVEQVFTALHGKDKLEKAKSTFVEMLNEKGIEVSEAEINMLLEAAVHQMNERKGVDK</sequence>
<gene>
    <name evidence="2" type="ORF">RASY3_14210</name>
</gene>
<name>A0A011VQV9_RUMAL</name>
<dbReference type="PATRIC" id="fig|1341156.4.peg.2508"/>
<dbReference type="AlphaFoldDB" id="A0A011VQV9"/>
<keyword evidence="1" id="KW-0812">Transmembrane</keyword>
<evidence type="ECO:0000313" key="2">
    <source>
        <dbReference type="EMBL" id="EXM37641.1"/>
    </source>
</evidence>
<keyword evidence="2" id="KW-0255">Endonuclease</keyword>
<proteinExistence type="predicted"/>
<reference evidence="2 3" key="1">
    <citation type="submission" date="2013-06" db="EMBL/GenBank/DDBJ databases">
        <title>Rumen cellulosomics: divergent fiber-degrading strategies revealed by comparative genome-wide analysis of six Ruminococcal strains.</title>
        <authorList>
            <person name="Dassa B."/>
            <person name="Borovok I."/>
            <person name="Lamed R."/>
            <person name="Flint H."/>
            <person name="Yeoman C.J."/>
            <person name="White B."/>
            <person name="Bayer E.A."/>
        </authorList>
    </citation>
    <scope>NUCLEOTIDE SEQUENCE [LARGE SCALE GENOMIC DNA]</scope>
    <source>
        <strain evidence="2 3">SY3</strain>
    </source>
</reference>
<comment type="caution">
    <text evidence="2">The sequence shown here is derived from an EMBL/GenBank/DDBJ whole genome shotgun (WGS) entry which is preliminary data.</text>
</comment>
<dbReference type="EMBL" id="JEOB01000004">
    <property type="protein sequence ID" value="EXM37641.1"/>
    <property type="molecule type" value="Genomic_DNA"/>
</dbReference>
<dbReference type="GO" id="GO:0004519">
    <property type="term" value="F:endonuclease activity"/>
    <property type="evidence" value="ECO:0007669"/>
    <property type="project" value="UniProtKB-KW"/>
</dbReference>
<dbReference type="NCBIfam" id="TIGR01673">
    <property type="entry name" value="holin_LLH"/>
    <property type="match status" value="1"/>
</dbReference>
<keyword evidence="1" id="KW-1133">Transmembrane helix</keyword>
<organism evidence="2 3">
    <name type="scientific">Ruminococcus albus SY3</name>
    <dbReference type="NCBI Taxonomy" id="1341156"/>
    <lineage>
        <taxon>Bacteria</taxon>
        <taxon>Bacillati</taxon>
        <taxon>Bacillota</taxon>
        <taxon>Clostridia</taxon>
        <taxon>Eubacteriales</taxon>
        <taxon>Oscillospiraceae</taxon>
        <taxon>Ruminococcus</taxon>
    </lineage>
</organism>
<keyword evidence="3" id="KW-1185">Reference proteome</keyword>
<dbReference type="RefSeq" id="WP_051506611.1">
    <property type="nucleotide sequence ID" value="NZ_JEOB01000004.1"/>
</dbReference>
<keyword evidence="2" id="KW-0540">Nuclease</keyword>
<accession>A0A011VQV9</accession>
<keyword evidence="2" id="KW-0378">Hydrolase</keyword>
<feature type="transmembrane region" description="Helical" evidence="1">
    <location>
        <begin position="6"/>
        <end position="24"/>
    </location>
</feature>